<keyword evidence="1" id="KW-1133">Transmembrane helix</keyword>
<feature type="transmembrane region" description="Helical" evidence="1">
    <location>
        <begin position="60"/>
        <end position="77"/>
    </location>
</feature>
<evidence type="ECO:0000313" key="2">
    <source>
        <dbReference type="EMBL" id="MBB4077989.1"/>
    </source>
</evidence>
<dbReference type="AlphaFoldDB" id="A0A840E869"/>
<keyword evidence="3" id="KW-1185">Reference proteome</keyword>
<dbReference type="PANTHER" id="PTHR41983:SF2">
    <property type="entry name" value="SHORT-CHAIN FATTY ACID TRANSPORTER-RELATED"/>
    <property type="match status" value="1"/>
</dbReference>
<organism evidence="2 3">
    <name type="scientific">Neolewinella aquimaris</name>
    <dbReference type="NCBI Taxonomy" id="1835722"/>
    <lineage>
        <taxon>Bacteria</taxon>
        <taxon>Pseudomonadati</taxon>
        <taxon>Bacteroidota</taxon>
        <taxon>Saprospiria</taxon>
        <taxon>Saprospirales</taxon>
        <taxon>Lewinellaceae</taxon>
        <taxon>Neolewinella</taxon>
    </lineage>
</organism>
<accession>A0A840E869</accession>
<dbReference type="RefSeq" id="WP_319936692.1">
    <property type="nucleotide sequence ID" value="NZ_JACIFF010000001.1"/>
</dbReference>
<dbReference type="InterPro" id="IPR006160">
    <property type="entry name" value="SCFA_transpt_AtoE"/>
</dbReference>
<dbReference type="Proteomes" id="UP000576209">
    <property type="component" value="Unassembled WGS sequence"/>
</dbReference>
<dbReference type="EMBL" id="JACIFF010000001">
    <property type="protein sequence ID" value="MBB4077989.1"/>
    <property type="molecule type" value="Genomic_DNA"/>
</dbReference>
<dbReference type="PANTHER" id="PTHR41983">
    <property type="entry name" value="SHORT-CHAIN FATTY ACID TRANSPORTER-RELATED"/>
    <property type="match status" value="1"/>
</dbReference>
<evidence type="ECO:0000313" key="3">
    <source>
        <dbReference type="Proteomes" id="UP000576209"/>
    </source>
</evidence>
<comment type="caution">
    <text evidence="2">The sequence shown here is derived from an EMBL/GenBank/DDBJ whole genome shotgun (WGS) entry which is preliminary data.</text>
</comment>
<evidence type="ECO:0000256" key="1">
    <source>
        <dbReference type="SAM" id="Phobius"/>
    </source>
</evidence>
<protein>
    <submittedName>
        <fullName evidence="2">Short subunit fatty acids transporter</fullName>
    </submittedName>
</protein>
<name>A0A840E869_9BACT</name>
<gene>
    <name evidence="2" type="ORF">GGR28_000590</name>
</gene>
<reference evidence="2 3" key="1">
    <citation type="submission" date="2020-08" db="EMBL/GenBank/DDBJ databases">
        <title>Genomic Encyclopedia of Type Strains, Phase IV (KMG-IV): sequencing the most valuable type-strain genomes for metagenomic binning, comparative biology and taxonomic classification.</title>
        <authorList>
            <person name="Goeker M."/>
        </authorList>
    </citation>
    <scope>NUCLEOTIDE SEQUENCE [LARGE SCALE GENOMIC DNA]</scope>
    <source>
        <strain evidence="2 3">DSM 105137</strain>
    </source>
</reference>
<feature type="transmembrane region" description="Helical" evidence="1">
    <location>
        <begin position="83"/>
        <end position="102"/>
    </location>
</feature>
<sequence length="104" mass="11295">MVNFAIPSAGGEFAVIGPSIINAVKEIGMGLPEQEVTHMIARASLAIAFGETLTNCLQPFYLLIILPIMGLGIKIQARDVMGYLIVPFLVFFISWALMVIFVPI</sequence>
<keyword evidence="1" id="KW-0812">Transmembrane</keyword>
<keyword evidence="1" id="KW-0472">Membrane</keyword>
<dbReference type="GO" id="GO:0005886">
    <property type="term" value="C:plasma membrane"/>
    <property type="evidence" value="ECO:0007669"/>
    <property type="project" value="TreeGrafter"/>
</dbReference>
<dbReference type="Pfam" id="PF02667">
    <property type="entry name" value="SCFA_trans"/>
    <property type="match status" value="1"/>
</dbReference>
<proteinExistence type="predicted"/>